<evidence type="ECO:0000256" key="1">
    <source>
        <dbReference type="ARBA" id="ARBA00004141"/>
    </source>
</evidence>
<reference evidence="6 7" key="1">
    <citation type="submission" date="2024-05" db="EMBL/GenBank/DDBJ databases">
        <authorList>
            <person name="Duchaud E."/>
        </authorList>
    </citation>
    <scope>NUCLEOTIDE SEQUENCE [LARGE SCALE GENOMIC DNA]</scope>
    <source>
        <strain evidence="6">Ena-SAMPLE-TAB-13-05-2024-13:56:06:370-140309</strain>
    </source>
</reference>
<organism evidence="6 7">
    <name type="scientific">Tenacibaculum dicentrarchi</name>
    <dbReference type="NCBI Taxonomy" id="669041"/>
    <lineage>
        <taxon>Bacteria</taxon>
        <taxon>Pseudomonadati</taxon>
        <taxon>Bacteroidota</taxon>
        <taxon>Flavobacteriia</taxon>
        <taxon>Flavobacteriales</taxon>
        <taxon>Flavobacteriaceae</taxon>
        <taxon>Tenacibaculum</taxon>
    </lineage>
</organism>
<proteinExistence type="predicted"/>
<sequence length="108" mass="12389">MENYTVNEGKTNAIISYFTIIGTIIALILNKDKKNPFTSFHIRQTLGLNALYILSGWVVMTYISFFIAIIINIILFIFWIIGLIGALKGEEEKIPLLGDQFQDWFKNI</sequence>
<evidence type="ECO:0000256" key="2">
    <source>
        <dbReference type="ARBA" id="ARBA00022692"/>
    </source>
</evidence>
<keyword evidence="2 5" id="KW-0812">Transmembrane</keyword>
<dbReference type="Proteomes" id="UP001497514">
    <property type="component" value="Chromosome"/>
</dbReference>
<evidence type="ECO:0008006" key="8">
    <source>
        <dbReference type="Google" id="ProtNLM"/>
    </source>
</evidence>
<evidence type="ECO:0000313" key="7">
    <source>
        <dbReference type="Proteomes" id="UP001497514"/>
    </source>
</evidence>
<evidence type="ECO:0000256" key="4">
    <source>
        <dbReference type="ARBA" id="ARBA00023136"/>
    </source>
</evidence>
<feature type="transmembrane region" description="Helical" evidence="5">
    <location>
        <begin position="41"/>
        <end position="59"/>
    </location>
</feature>
<keyword evidence="7" id="KW-1185">Reference proteome</keyword>
<feature type="transmembrane region" description="Helical" evidence="5">
    <location>
        <begin position="65"/>
        <end position="87"/>
    </location>
</feature>
<keyword evidence="3 5" id="KW-1133">Transmembrane helix</keyword>
<comment type="subcellular location">
    <subcellularLocation>
        <location evidence="1">Membrane</location>
        <topology evidence="1">Multi-pass membrane protein</topology>
    </subcellularLocation>
</comment>
<evidence type="ECO:0000256" key="5">
    <source>
        <dbReference type="SAM" id="Phobius"/>
    </source>
</evidence>
<feature type="transmembrane region" description="Helical" evidence="5">
    <location>
        <begin position="12"/>
        <end position="29"/>
    </location>
</feature>
<protein>
    <recommendedName>
        <fullName evidence="8">Import component protein</fullName>
    </recommendedName>
</protein>
<gene>
    <name evidence="6" type="ORF">TD3509T_0543</name>
</gene>
<keyword evidence="4 5" id="KW-0472">Membrane</keyword>
<dbReference type="InterPro" id="IPR019109">
    <property type="entry name" value="MamF_MmsF"/>
</dbReference>
<dbReference type="RefSeq" id="WP_101902350.1">
    <property type="nucleotide sequence ID" value="NZ_JBFKZU010000008.1"/>
</dbReference>
<dbReference type="EMBL" id="OZ038524">
    <property type="protein sequence ID" value="CAL2077781.1"/>
    <property type="molecule type" value="Genomic_DNA"/>
</dbReference>
<dbReference type="Pfam" id="PF09685">
    <property type="entry name" value="MamF_MmsF"/>
    <property type="match status" value="1"/>
</dbReference>
<accession>A0ABP1EFR4</accession>
<evidence type="ECO:0000256" key="3">
    <source>
        <dbReference type="ARBA" id="ARBA00022989"/>
    </source>
</evidence>
<evidence type="ECO:0000313" key="6">
    <source>
        <dbReference type="EMBL" id="CAL2077781.1"/>
    </source>
</evidence>
<name>A0ABP1EFR4_9FLAO</name>